<dbReference type="Gene3D" id="3.40.630.30">
    <property type="match status" value="1"/>
</dbReference>
<dbReference type="Pfam" id="PF24553">
    <property type="entry name" value="Rv0428c_C"/>
    <property type="match status" value="1"/>
</dbReference>
<dbReference type="PANTHER" id="PTHR43072">
    <property type="entry name" value="N-ACETYLTRANSFERASE"/>
    <property type="match status" value="1"/>
</dbReference>
<dbReference type="InterPro" id="IPR056934">
    <property type="entry name" value="SH3_Rv0428c"/>
</dbReference>
<dbReference type="Pfam" id="PF24551">
    <property type="entry name" value="SH3_Rv0428c"/>
    <property type="match status" value="1"/>
</dbReference>
<proteinExistence type="predicted"/>
<dbReference type="InterPro" id="IPR016181">
    <property type="entry name" value="Acyl_CoA_acyltransferase"/>
</dbReference>
<dbReference type="InterPro" id="IPR000182">
    <property type="entry name" value="GNAT_dom"/>
</dbReference>
<organism evidence="2 3">
    <name type="scientific">Aeromicrobium wangtongii</name>
    <dbReference type="NCBI Taxonomy" id="2969247"/>
    <lineage>
        <taxon>Bacteria</taxon>
        <taxon>Bacillati</taxon>
        <taxon>Actinomycetota</taxon>
        <taxon>Actinomycetes</taxon>
        <taxon>Propionibacteriales</taxon>
        <taxon>Nocardioidaceae</taxon>
        <taxon>Aeromicrobium</taxon>
    </lineage>
</organism>
<sequence length="318" mass="34226">MTLDAQEVGSRIVVRHETGGVGPSGGPEMTDVIGHVLSVHDDTVTLELRDGRTADIAVATIVTWKRVPDRPVRRRRAVAVDAEELTRITSRGWPAIESAPLGEWELRASGGFTGRANSVAVTGSPGVPFDRALAEVERFYAQRSLPAQAQVIVDSPQERSFADAGWVRKQGYFGGAVVQVADLGPAHQADPDARVAATADDDWLAGYGRVDDAAIARAVMERPAKVAFVSIGAPTVAIGRVVVTGEWAGLSAVEVRPEARRQGLARRIVETSLAWALERGADKAYLQTMRSNTAALALYAPYGFVDHHDYVYLEPPIR</sequence>
<dbReference type="InterPro" id="IPR056935">
    <property type="entry name" value="Rv0428c-like_C"/>
</dbReference>
<evidence type="ECO:0000313" key="3">
    <source>
        <dbReference type="Proteomes" id="UP001316184"/>
    </source>
</evidence>
<reference evidence="2 3" key="1">
    <citation type="submission" date="2022-08" db="EMBL/GenBank/DDBJ databases">
        <title>novel species in genus Aeromicrobium.</title>
        <authorList>
            <person name="Ye L."/>
        </authorList>
    </citation>
    <scope>NUCLEOTIDE SEQUENCE [LARGE SCALE GENOMIC DNA]</scope>
    <source>
        <strain evidence="3">zg-Y1379</strain>
    </source>
</reference>
<evidence type="ECO:0000313" key="2">
    <source>
        <dbReference type="EMBL" id="UUP14548.1"/>
    </source>
</evidence>
<name>A0ABY5MCZ6_9ACTN</name>
<protein>
    <submittedName>
        <fullName evidence="2">GNAT family N-acetyltransferase</fullName>
    </submittedName>
</protein>
<feature type="domain" description="N-acetyltransferase" evidence="1">
    <location>
        <begin position="181"/>
        <end position="318"/>
    </location>
</feature>
<dbReference type="EMBL" id="CP102173">
    <property type="protein sequence ID" value="UUP14548.1"/>
    <property type="molecule type" value="Genomic_DNA"/>
</dbReference>
<keyword evidence="3" id="KW-1185">Reference proteome</keyword>
<gene>
    <name evidence="2" type="ORF">NQV15_04340</name>
</gene>
<dbReference type="Proteomes" id="UP001316184">
    <property type="component" value="Chromosome"/>
</dbReference>
<accession>A0ABY5MCZ6</accession>
<dbReference type="RefSeq" id="WP_232398382.1">
    <property type="nucleotide sequence ID" value="NZ_CP102173.1"/>
</dbReference>
<evidence type="ECO:0000259" key="1">
    <source>
        <dbReference type="PROSITE" id="PS51186"/>
    </source>
</evidence>
<dbReference type="CDD" id="cd04301">
    <property type="entry name" value="NAT_SF"/>
    <property type="match status" value="1"/>
</dbReference>
<dbReference type="PROSITE" id="PS51186">
    <property type="entry name" value="GNAT"/>
    <property type="match status" value="1"/>
</dbReference>
<dbReference type="SUPFAM" id="SSF55729">
    <property type="entry name" value="Acyl-CoA N-acyltransferases (Nat)"/>
    <property type="match status" value="1"/>
</dbReference>